<dbReference type="InterPro" id="IPR041588">
    <property type="entry name" value="Integrase_H2C2"/>
</dbReference>
<protein>
    <recommendedName>
        <fullName evidence="1">Integrase zinc-binding domain-containing protein</fullName>
    </recommendedName>
</protein>
<dbReference type="GeneID" id="20087623"/>
<feature type="domain" description="Integrase zinc-binding" evidence="1">
    <location>
        <begin position="103"/>
        <end position="153"/>
    </location>
</feature>
<proteinExistence type="predicted"/>
<dbReference type="RefSeq" id="XP_008875219.1">
    <property type="nucleotide sequence ID" value="XM_008876997.1"/>
</dbReference>
<evidence type="ECO:0000313" key="2">
    <source>
        <dbReference type="EMBL" id="ETV95908.1"/>
    </source>
</evidence>
<evidence type="ECO:0000259" key="1">
    <source>
        <dbReference type="Pfam" id="PF17921"/>
    </source>
</evidence>
<reference evidence="2" key="1">
    <citation type="submission" date="2013-12" db="EMBL/GenBank/DDBJ databases">
        <title>The Genome Sequence of Aphanomyces invadans NJM9701.</title>
        <authorList>
            <consortium name="The Broad Institute Genomics Platform"/>
            <person name="Russ C."/>
            <person name="Tyler B."/>
            <person name="van West P."/>
            <person name="Dieguez-Uribeondo J."/>
            <person name="Young S.K."/>
            <person name="Zeng Q."/>
            <person name="Gargeya S."/>
            <person name="Fitzgerald M."/>
            <person name="Abouelleil A."/>
            <person name="Alvarado L."/>
            <person name="Chapman S.B."/>
            <person name="Gainer-Dewar J."/>
            <person name="Goldberg J."/>
            <person name="Griggs A."/>
            <person name="Gujja S."/>
            <person name="Hansen M."/>
            <person name="Howarth C."/>
            <person name="Imamovic A."/>
            <person name="Ireland A."/>
            <person name="Larimer J."/>
            <person name="McCowan C."/>
            <person name="Murphy C."/>
            <person name="Pearson M."/>
            <person name="Poon T.W."/>
            <person name="Priest M."/>
            <person name="Roberts A."/>
            <person name="Saif S."/>
            <person name="Shea T."/>
            <person name="Sykes S."/>
            <person name="Wortman J."/>
            <person name="Nusbaum C."/>
            <person name="Birren B."/>
        </authorList>
    </citation>
    <scope>NUCLEOTIDE SEQUENCE [LARGE SCALE GENOMIC DNA]</scope>
    <source>
        <strain evidence="2">NJM9701</strain>
    </source>
</reference>
<sequence>MSTFPCSIECLPGDVHVWGDLLSRWGSAPSAPPVAHVRKLLHVVSPSAARLFRLADCCVDFVRPNVIFGRGETIPPGVAWSEEDSYYMDPDGRIWVQDGAVDLQQRLCVIAHQGAAGHRRIATTTKSVSDVFIWTTLAQDVDTFVRACLQCLQVDGDVVPRPLGSALHAEKPNELIHFDWLSMPES</sequence>
<dbReference type="OrthoDB" id="78677at2759"/>
<dbReference type="Gene3D" id="1.10.340.70">
    <property type="match status" value="1"/>
</dbReference>
<dbReference type="VEuPathDB" id="FungiDB:H310_10573"/>
<organism evidence="2">
    <name type="scientific">Aphanomyces invadans</name>
    <dbReference type="NCBI Taxonomy" id="157072"/>
    <lineage>
        <taxon>Eukaryota</taxon>
        <taxon>Sar</taxon>
        <taxon>Stramenopiles</taxon>
        <taxon>Oomycota</taxon>
        <taxon>Saprolegniomycetes</taxon>
        <taxon>Saprolegniales</taxon>
        <taxon>Verrucalvaceae</taxon>
        <taxon>Aphanomyces</taxon>
    </lineage>
</organism>
<dbReference type="Pfam" id="PF17921">
    <property type="entry name" value="Integrase_H2C2"/>
    <property type="match status" value="1"/>
</dbReference>
<dbReference type="STRING" id="157072.A0A024TPI7"/>
<gene>
    <name evidence="2" type="ORF">H310_10573</name>
</gene>
<dbReference type="eggNOG" id="KOG0017">
    <property type="taxonomic scope" value="Eukaryota"/>
</dbReference>
<accession>A0A024TPI7</accession>
<dbReference type="EMBL" id="KI913978">
    <property type="protein sequence ID" value="ETV95908.1"/>
    <property type="molecule type" value="Genomic_DNA"/>
</dbReference>
<dbReference type="AlphaFoldDB" id="A0A024TPI7"/>
<name>A0A024TPI7_9STRA</name>